<evidence type="ECO:0000256" key="4">
    <source>
        <dbReference type="ARBA" id="ARBA00022840"/>
    </source>
</evidence>
<accession>A0A8E6B1J8</accession>
<dbReference type="KEGG" id="tsph:KIH39_15795"/>
<organism evidence="6 7">
    <name type="scientific">Telmatocola sphagniphila</name>
    <dbReference type="NCBI Taxonomy" id="1123043"/>
    <lineage>
        <taxon>Bacteria</taxon>
        <taxon>Pseudomonadati</taxon>
        <taxon>Planctomycetota</taxon>
        <taxon>Planctomycetia</taxon>
        <taxon>Gemmatales</taxon>
        <taxon>Gemmataceae</taxon>
    </lineage>
</organism>
<reference evidence="6" key="1">
    <citation type="submission" date="2021-05" db="EMBL/GenBank/DDBJ databases">
        <title>Complete genome sequence of the cellulolytic planctomycete Telmatocola sphagniphila SP2T and characterization of the first cellulase from planctomycetes.</title>
        <authorList>
            <person name="Rakitin A.L."/>
            <person name="Beletsky A.V."/>
            <person name="Naumoff D.G."/>
            <person name="Kulichevskaya I.S."/>
            <person name="Mardanov A.V."/>
            <person name="Ravin N.V."/>
            <person name="Dedysh S.N."/>
        </authorList>
    </citation>
    <scope>NUCLEOTIDE SEQUENCE</scope>
    <source>
        <strain evidence="6">SP2T</strain>
    </source>
</reference>
<dbReference type="AlphaFoldDB" id="A0A8E6B1J8"/>
<dbReference type="InterPro" id="IPR027417">
    <property type="entry name" value="P-loop_NTPase"/>
</dbReference>
<keyword evidence="2" id="KW-0378">Hydrolase</keyword>
<evidence type="ECO:0000313" key="7">
    <source>
        <dbReference type="Proteomes" id="UP000676194"/>
    </source>
</evidence>
<protein>
    <recommendedName>
        <fullName evidence="5">UvrD-like helicase C-terminal domain-containing protein</fullName>
    </recommendedName>
</protein>
<dbReference type="EMBL" id="CP074694">
    <property type="protein sequence ID" value="QVL30315.1"/>
    <property type="molecule type" value="Genomic_DNA"/>
</dbReference>
<dbReference type="Proteomes" id="UP000676194">
    <property type="component" value="Chromosome"/>
</dbReference>
<evidence type="ECO:0000313" key="6">
    <source>
        <dbReference type="EMBL" id="QVL30315.1"/>
    </source>
</evidence>
<dbReference type="GO" id="GO:0005524">
    <property type="term" value="F:ATP binding"/>
    <property type="evidence" value="ECO:0007669"/>
    <property type="project" value="UniProtKB-KW"/>
</dbReference>
<dbReference type="RefSeq" id="WP_213494191.1">
    <property type="nucleotide sequence ID" value="NZ_CP074694.1"/>
</dbReference>
<feature type="domain" description="UvrD-like helicase C-terminal" evidence="5">
    <location>
        <begin position="43"/>
        <end position="110"/>
    </location>
</feature>
<dbReference type="Gene3D" id="3.40.50.300">
    <property type="entry name" value="P-loop containing nucleotide triphosphate hydrolases"/>
    <property type="match status" value="1"/>
</dbReference>
<evidence type="ECO:0000256" key="1">
    <source>
        <dbReference type="ARBA" id="ARBA00022741"/>
    </source>
</evidence>
<evidence type="ECO:0000259" key="5">
    <source>
        <dbReference type="Pfam" id="PF13361"/>
    </source>
</evidence>
<evidence type="ECO:0000256" key="2">
    <source>
        <dbReference type="ARBA" id="ARBA00022801"/>
    </source>
</evidence>
<proteinExistence type="predicted"/>
<dbReference type="SUPFAM" id="SSF52540">
    <property type="entry name" value="P-loop containing nucleoside triphosphate hydrolases"/>
    <property type="match status" value="1"/>
</dbReference>
<keyword evidence="7" id="KW-1185">Reference proteome</keyword>
<keyword evidence="1" id="KW-0547">Nucleotide-binding</keyword>
<evidence type="ECO:0000256" key="3">
    <source>
        <dbReference type="ARBA" id="ARBA00022806"/>
    </source>
</evidence>
<dbReference type="GO" id="GO:0016787">
    <property type="term" value="F:hydrolase activity"/>
    <property type="evidence" value="ECO:0007669"/>
    <property type="project" value="UniProtKB-KW"/>
</dbReference>
<name>A0A8E6B1J8_9BACT</name>
<dbReference type="InterPro" id="IPR014017">
    <property type="entry name" value="DNA_helicase_UvrD-like_C"/>
</dbReference>
<dbReference type="Pfam" id="PF13361">
    <property type="entry name" value="UvrD_C"/>
    <property type="match status" value="1"/>
</dbReference>
<keyword evidence="4" id="KW-0067">ATP-binding</keyword>
<sequence length="146" mass="16365">MFSWNLSAISLKGLATPTTVPKPKKLTSASEIANVTIPFKSQQISARSISIETVHAVKGETHDISIFVCPDRTNTANCPSQIWWSNNTKDREARRIAYVAMTRSRSDLILFVPVKCKESFETNRSNFAESFQTMTTDEAISLYTNK</sequence>
<gene>
    <name evidence="6" type="ORF">KIH39_15795</name>
</gene>
<dbReference type="GO" id="GO:0004386">
    <property type="term" value="F:helicase activity"/>
    <property type="evidence" value="ECO:0007669"/>
    <property type="project" value="UniProtKB-KW"/>
</dbReference>
<keyword evidence="3" id="KW-0347">Helicase</keyword>